<dbReference type="GO" id="GO:0007165">
    <property type="term" value="P:signal transduction"/>
    <property type="evidence" value="ECO:0007669"/>
    <property type="project" value="TreeGrafter"/>
</dbReference>
<organism evidence="6 7">
    <name type="scientific">Nothobranchius furzeri</name>
    <name type="common">Turquoise killifish</name>
    <dbReference type="NCBI Taxonomy" id="105023"/>
    <lineage>
        <taxon>Eukaryota</taxon>
        <taxon>Metazoa</taxon>
        <taxon>Chordata</taxon>
        <taxon>Craniata</taxon>
        <taxon>Vertebrata</taxon>
        <taxon>Euteleostomi</taxon>
        <taxon>Actinopterygii</taxon>
        <taxon>Neopterygii</taxon>
        <taxon>Teleostei</taxon>
        <taxon>Neoteleostei</taxon>
        <taxon>Acanthomorphata</taxon>
        <taxon>Ovalentaria</taxon>
        <taxon>Atherinomorphae</taxon>
        <taxon>Cyprinodontiformes</taxon>
        <taxon>Nothobranchiidae</taxon>
        <taxon>Nothobranchius</taxon>
    </lineage>
</organism>
<dbReference type="Pfam" id="PF01391">
    <property type="entry name" value="Collagen"/>
    <property type="match status" value="1"/>
</dbReference>
<feature type="compositionally biased region" description="Polar residues" evidence="4">
    <location>
        <begin position="475"/>
        <end position="484"/>
    </location>
</feature>
<feature type="compositionally biased region" description="Low complexity" evidence="4">
    <location>
        <begin position="247"/>
        <end position="259"/>
    </location>
</feature>
<feature type="region of interest" description="Disordered" evidence="4">
    <location>
        <begin position="786"/>
        <end position="810"/>
    </location>
</feature>
<dbReference type="Proteomes" id="UP000822369">
    <property type="component" value="Chromosome 4"/>
</dbReference>
<evidence type="ECO:0000313" key="6">
    <source>
        <dbReference type="EMBL" id="KAF7224237.1"/>
    </source>
</evidence>
<evidence type="ECO:0000313" key="7">
    <source>
        <dbReference type="Proteomes" id="UP000822369"/>
    </source>
</evidence>
<evidence type="ECO:0000256" key="1">
    <source>
        <dbReference type="ARBA" id="ARBA00004613"/>
    </source>
</evidence>
<dbReference type="OrthoDB" id="8397025at2759"/>
<dbReference type="PANTHER" id="PTHR23192:SF85">
    <property type="entry name" value="GLIOMEDIN"/>
    <property type="match status" value="1"/>
</dbReference>
<proteinExistence type="predicted"/>
<evidence type="ECO:0000256" key="3">
    <source>
        <dbReference type="PROSITE-ProRule" id="PRU00446"/>
    </source>
</evidence>
<protein>
    <submittedName>
        <fullName evidence="6">Transcript variant X1</fullName>
    </submittedName>
</protein>
<sequence length="1163" mass="126660">MKERTESLPKWKLLLVATCVLLPLLLSSAGFVFLLIQHKDLVQELVRLESQMQELSLSCRLQTTILPDELRHAGELRGPRRRRRNQDGEVTQSQEQNHLMLMTYSLFPIRAFQDLCNSSKGICLIGPPGPPGLPGRPGPPGEPGPQGKRGKKGLPGPPGPPCPACCSTDVRHTSIREQIHQTNFSKDTITAENVKYTQDLNDLKKRLNMKMETESESLEPGFSHVSLNHTNSEDVSKDLTAPSAATGNSGSSGDVFSSSRNVPESTMTEEFLPPHSDLTCAAWVQTNLEMIIGVFHKIFGAMQPLSPDPDIRDVFDSMLQHLRLESPSSGAKNSSSILNDTDLEKYLDTETVSELKSSHPDITCAAWFEDVLQNLKEVFHKFFTELQSSGPHARDVFNSTDLQKLWLFEAAENSGKHMNDTDAGQFQEDGIHHAFNDSDTEDVTEGPIKSSPGLLAPDQTSDVFSDTRDSETSLKSEPPTQQSAGIISDALNVFDSYDHLDTTRKPDLELFHGDESRELEDLLDSEGFAESGTSSPDTNEIKPFSHDGIRHVNNSGIISDQNTRDAAVLLPNSSSFSSRSHLLPNSSSSSHSIILPNSSSSSPSLLLPNSSSSSHSILLPNSSSSSSPSLLLLNSSSSSASLLLPNSSYSSHSIILPNSSSSSSPSLLLPNSSSSSHSILLPNSSSSSSHSLLLPNSSSSSKSLFLTNSSSRSLLLLNSSSPSLSLPPNSSSFSPSLLLPKPSSSSHPLLLPKSPSFSHPLFLPKSPTPSSSPLLLPRSSSLSPSLLLPHPSSSSPSLLPSNPSSSSSSPPILLSKSSFSFPHLLQHNPSSSSSPIILPKSSSPPLLRPNPSSLSPPSLPDIKNSENHLNRRKKPAAPSADVEQRRTTSNSNGNFIDKPVRNGSSNHFKINGEKHLKSCRVKTIACSEKISNMKATFGAWMSDASRQNDNRFWLAEHFSGRVLHEFQNVSAFLEGQSNTIDPGLYYQGCGHVIYKGSFYFHNGGTNRLIKFSLNSRKKSTVVIPHSKYNNLTYLFRNSKTYFKFAVDENGLWVIFASSLDDNTMVAEINANSFSVKSIINTGYPTAKAGNAFIVCGVLYFTDDIDKKVTYTFDLKAKSSLDASFDLRPASGTLAMLSYYPNTKLLYMWNDKSVSTCKIKFKHI</sequence>
<evidence type="ECO:0000259" key="5">
    <source>
        <dbReference type="PROSITE" id="PS51132"/>
    </source>
</evidence>
<dbReference type="InterPro" id="IPR050605">
    <property type="entry name" value="Olfactomedin-like_domain"/>
</dbReference>
<dbReference type="AlphaFoldDB" id="A0A9D2YQH1"/>
<feature type="compositionally biased region" description="Basic and acidic residues" evidence="4">
    <location>
        <begin position="465"/>
        <end position="474"/>
    </location>
</feature>
<name>A0A9D2YQH1_NOTFU</name>
<feature type="compositionally biased region" description="Pro residues" evidence="4">
    <location>
        <begin position="127"/>
        <end position="143"/>
    </location>
</feature>
<feature type="region of interest" description="Disordered" evidence="4">
    <location>
        <begin position="436"/>
        <end position="484"/>
    </location>
</feature>
<feature type="region of interest" description="Disordered" evidence="4">
    <location>
        <begin position="127"/>
        <end position="161"/>
    </location>
</feature>
<dbReference type="Pfam" id="PF02191">
    <property type="entry name" value="OLF"/>
    <property type="match status" value="1"/>
</dbReference>
<dbReference type="InterPro" id="IPR008160">
    <property type="entry name" value="Collagen"/>
</dbReference>
<comment type="caution">
    <text evidence="6">The sequence shown here is derived from an EMBL/GenBank/DDBJ whole genome shotgun (WGS) entry which is preliminary data.</text>
</comment>
<dbReference type="PROSITE" id="PS51132">
    <property type="entry name" value="OLF"/>
    <property type="match status" value="1"/>
</dbReference>
<gene>
    <name evidence="6" type="ORF">G4P62_012625</name>
</gene>
<dbReference type="KEGG" id="nfu:107388639"/>
<comment type="subcellular location">
    <subcellularLocation>
        <location evidence="1">Secreted</location>
    </subcellularLocation>
</comment>
<comment type="caution">
    <text evidence="3">Lacks conserved residue(s) required for the propagation of feature annotation.</text>
</comment>
<reference evidence="6" key="1">
    <citation type="submission" date="2020-03" db="EMBL/GenBank/DDBJ databases">
        <title>Intra-Species Differences in Population Size shape Life History and Genome Evolution.</title>
        <authorList>
            <person name="Willemsen D."/>
            <person name="Cui R."/>
            <person name="Valenzano D.R."/>
        </authorList>
    </citation>
    <scope>NUCLEOTIDE SEQUENCE</scope>
    <source>
        <strain evidence="6">GRZ</strain>
        <tissue evidence="6">Whole</tissue>
    </source>
</reference>
<dbReference type="SMART" id="SM00284">
    <property type="entry name" value="OLF"/>
    <property type="match status" value="1"/>
</dbReference>
<dbReference type="GO" id="GO:0005615">
    <property type="term" value="C:extracellular space"/>
    <property type="evidence" value="ECO:0007669"/>
    <property type="project" value="TreeGrafter"/>
</dbReference>
<dbReference type="PANTHER" id="PTHR23192">
    <property type="entry name" value="OLFACTOMEDIN-RELATED"/>
    <property type="match status" value="1"/>
</dbReference>
<dbReference type="GO" id="GO:0009986">
    <property type="term" value="C:cell surface"/>
    <property type="evidence" value="ECO:0007669"/>
    <property type="project" value="TreeGrafter"/>
</dbReference>
<accession>A0A9D2YQH1</accession>
<feature type="region of interest" description="Disordered" evidence="4">
    <location>
        <begin position="234"/>
        <end position="261"/>
    </location>
</feature>
<feature type="domain" description="Olfactomedin-like" evidence="5">
    <location>
        <begin position="918"/>
        <end position="1162"/>
    </location>
</feature>
<keyword evidence="2" id="KW-0964">Secreted</keyword>
<evidence type="ECO:0000256" key="4">
    <source>
        <dbReference type="SAM" id="MobiDB-lite"/>
    </source>
</evidence>
<dbReference type="EMBL" id="JAAVVJ010000004">
    <property type="protein sequence ID" value="KAF7224237.1"/>
    <property type="molecule type" value="Genomic_DNA"/>
</dbReference>
<feature type="region of interest" description="Disordered" evidence="4">
    <location>
        <begin position="527"/>
        <end position="547"/>
    </location>
</feature>
<feature type="compositionally biased region" description="Low complexity" evidence="4">
    <location>
        <begin position="825"/>
        <end position="856"/>
    </location>
</feature>
<feature type="region of interest" description="Disordered" evidence="4">
    <location>
        <begin position="70"/>
        <end position="94"/>
    </location>
</feature>
<evidence type="ECO:0000256" key="2">
    <source>
        <dbReference type="ARBA" id="ARBA00022525"/>
    </source>
</evidence>
<dbReference type="InterPro" id="IPR003112">
    <property type="entry name" value="Olfac-like_dom"/>
</dbReference>
<feature type="region of interest" description="Disordered" evidence="4">
    <location>
        <begin position="825"/>
        <end position="903"/>
    </location>
</feature>